<dbReference type="RefSeq" id="WP_093933570.1">
    <property type="nucleotide sequence ID" value="NZ_NMQT01000031.1"/>
</dbReference>
<evidence type="ECO:0008006" key="3">
    <source>
        <dbReference type="Google" id="ProtNLM"/>
    </source>
</evidence>
<evidence type="ECO:0000313" key="1">
    <source>
        <dbReference type="EMBL" id="OXM57074.1"/>
    </source>
</evidence>
<protein>
    <recommendedName>
        <fullName evidence="3">Phosphoadenosine phosphosulphate reductase domain-containing protein</fullName>
    </recommendedName>
</protein>
<name>A0A229SEL9_9PSEU</name>
<dbReference type="SUPFAM" id="SSF52402">
    <property type="entry name" value="Adenine nucleotide alpha hydrolases-like"/>
    <property type="match status" value="1"/>
</dbReference>
<evidence type="ECO:0000313" key="2">
    <source>
        <dbReference type="Proteomes" id="UP000215223"/>
    </source>
</evidence>
<dbReference type="Proteomes" id="UP000215223">
    <property type="component" value="Unassembled WGS sequence"/>
</dbReference>
<dbReference type="OrthoDB" id="1032766at2"/>
<proteinExistence type="predicted"/>
<dbReference type="EMBL" id="NMQT01000031">
    <property type="protein sequence ID" value="OXM57074.1"/>
    <property type="molecule type" value="Genomic_DNA"/>
</dbReference>
<accession>A0A229SEL9</accession>
<gene>
    <name evidence="1" type="ORF">CFP71_10080</name>
</gene>
<dbReference type="Gene3D" id="3.40.50.620">
    <property type="entry name" value="HUPs"/>
    <property type="match status" value="1"/>
</dbReference>
<keyword evidence="2" id="KW-1185">Reference proteome</keyword>
<sequence>MTSKPSVHVIQYSGGIGSWCTAQRVAAQHGVDDLVLLFADTRIEEPSLYEFLAASAAQLGVPLVRVADGRTPFEVYWDSRFLGNARIAPCSKILKQVPARRWLEANADPDTTTLYVGVDATEAHRIPGIRRGWAPWRVEFPLTAEPGLTKDAMLAEARGLGLIPPAAYQQGFSHANCGGCCVRGGQAHWLRLLEQHPERFADYERKEEQFRAEFGDVAILKQRRNGVVRPLPLAELRQRASAAEPDAPA</sequence>
<organism evidence="1 2">
    <name type="scientific">Amycolatopsis thailandensis</name>
    <dbReference type="NCBI Taxonomy" id="589330"/>
    <lineage>
        <taxon>Bacteria</taxon>
        <taxon>Bacillati</taxon>
        <taxon>Actinomycetota</taxon>
        <taxon>Actinomycetes</taxon>
        <taxon>Pseudonocardiales</taxon>
        <taxon>Pseudonocardiaceae</taxon>
        <taxon>Amycolatopsis</taxon>
    </lineage>
</organism>
<comment type="caution">
    <text evidence="1">The sequence shown here is derived from an EMBL/GenBank/DDBJ whole genome shotgun (WGS) entry which is preliminary data.</text>
</comment>
<dbReference type="InterPro" id="IPR014729">
    <property type="entry name" value="Rossmann-like_a/b/a_fold"/>
</dbReference>
<dbReference type="AlphaFoldDB" id="A0A229SEL9"/>
<reference evidence="1 2" key="1">
    <citation type="submission" date="2017-07" db="EMBL/GenBank/DDBJ databases">
        <title>Amycolatopsis thailandensis Genome sequencing and assembly.</title>
        <authorList>
            <person name="Kaur N."/>
            <person name="Mayilraj S."/>
        </authorList>
    </citation>
    <scope>NUCLEOTIDE SEQUENCE [LARGE SCALE GENOMIC DNA]</scope>
    <source>
        <strain evidence="1 2">JCM 16380</strain>
    </source>
</reference>